<dbReference type="InterPro" id="IPR027413">
    <property type="entry name" value="GROEL-like_equatorial_sf"/>
</dbReference>
<protein>
    <submittedName>
        <fullName evidence="2">McKusick-Kaufman/Bardet-Biedl syndromes putative chaperonin-like</fullName>
    </submittedName>
</protein>
<dbReference type="Gene3D" id="3.30.260.10">
    <property type="entry name" value="TCP-1-like chaperonin intermediate domain"/>
    <property type="match status" value="1"/>
</dbReference>
<evidence type="ECO:0000313" key="2">
    <source>
        <dbReference type="RefSeq" id="XP_034249898.1"/>
    </source>
</evidence>
<dbReference type="Proteomes" id="UP000515158">
    <property type="component" value="Unplaced"/>
</dbReference>
<dbReference type="InterPro" id="IPR028790">
    <property type="entry name" value="MKKS"/>
</dbReference>
<accession>A0A6P8ZWX6</accession>
<dbReference type="Gene3D" id="3.50.7.10">
    <property type="entry name" value="GroEL"/>
    <property type="match status" value="1"/>
</dbReference>
<dbReference type="GO" id="GO:0005524">
    <property type="term" value="F:ATP binding"/>
    <property type="evidence" value="ECO:0007669"/>
    <property type="project" value="InterPro"/>
</dbReference>
<dbReference type="Pfam" id="PF00118">
    <property type="entry name" value="Cpn60_TCP1"/>
    <property type="match status" value="1"/>
</dbReference>
<dbReference type="GeneID" id="117650523"/>
<dbReference type="InterPro" id="IPR027410">
    <property type="entry name" value="TCP-1-like_intermed_sf"/>
</dbReference>
<dbReference type="InterPro" id="IPR002423">
    <property type="entry name" value="Cpn60/GroEL/TCP-1"/>
</dbReference>
<dbReference type="GO" id="GO:0006457">
    <property type="term" value="P:protein folding"/>
    <property type="evidence" value="ECO:0007669"/>
    <property type="project" value="InterPro"/>
</dbReference>
<dbReference type="SUPFAM" id="SSF48592">
    <property type="entry name" value="GroEL equatorial domain-like"/>
    <property type="match status" value="1"/>
</dbReference>
<dbReference type="KEGG" id="tpal:117650523"/>
<dbReference type="GO" id="GO:0005634">
    <property type="term" value="C:nucleus"/>
    <property type="evidence" value="ECO:0007669"/>
    <property type="project" value="TreeGrafter"/>
</dbReference>
<keyword evidence="1" id="KW-1185">Reference proteome</keyword>
<dbReference type="PANTHER" id="PTHR46787:SF1">
    <property type="entry name" value="MOLECULAR CHAPERONE MKKS"/>
    <property type="match status" value="1"/>
</dbReference>
<sequence>MAFVLIDSSNLKPALDGFCKLLAALTGPQGHLCLLVSPVDSFTLTSSSCRIIANLPIGSPILQFALQCIKSQIDRYRDNGLYCGILLSKLMIHLIDCSFPVPASCSILATLGLYLQSELQNSAELRLKVNLDSVQPFVSIAKSILFSKCSVFEGKGGESIALANKQATLLVRAFLHAEANVGNVLLSINDKCNHQCLLPGVLYPCTDGEQVVLAGGSWRSVPILLFSVMLTDRLDCNEKEIPGVELVDRGKAHLEAAEMFIDKAVSSGIRIIACQKVVHPSLLLKLKRKGVLVLQRLGKQMTNSLEMISGATRVSSLNTSFIESLSKLKGCLENVQQFEETDGEFILLEGPSNSGICSLLLTSRALGQGAELKAVAQQVLAALNQVLQDAVVLPGAGCTEVYLCSFLSQQVQQHREKICAREKCSVLHINTVLKWLQEGLMLSSGLNCSSGNLSVDSVYHHAWKGSGEINSIVDTCKCNCGLISSVDIKNSNGAWTIVSLNQSGPVFSDSHSHAQAQPFTPSPSGLCDVVLDVCSTKKSAIAIALDGCIAISNIGAIVTKS</sequence>
<evidence type="ECO:0000313" key="1">
    <source>
        <dbReference type="Proteomes" id="UP000515158"/>
    </source>
</evidence>
<dbReference type="PANTHER" id="PTHR46787">
    <property type="entry name" value="SYNDROMES PUTATIVE CHAPERONIN-RELATED"/>
    <property type="match status" value="1"/>
</dbReference>
<reference evidence="2" key="1">
    <citation type="submission" date="2025-08" db="UniProtKB">
        <authorList>
            <consortium name="RefSeq"/>
        </authorList>
    </citation>
    <scope>IDENTIFICATION</scope>
    <source>
        <tissue evidence="2">Total insect</tissue>
    </source>
</reference>
<dbReference type="RefSeq" id="XP_034249898.1">
    <property type="nucleotide sequence ID" value="XM_034394007.1"/>
</dbReference>
<organism evidence="2">
    <name type="scientific">Thrips palmi</name>
    <name type="common">Melon thrips</name>
    <dbReference type="NCBI Taxonomy" id="161013"/>
    <lineage>
        <taxon>Eukaryota</taxon>
        <taxon>Metazoa</taxon>
        <taxon>Ecdysozoa</taxon>
        <taxon>Arthropoda</taxon>
        <taxon>Hexapoda</taxon>
        <taxon>Insecta</taxon>
        <taxon>Pterygota</taxon>
        <taxon>Neoptera</taxon>
        <taxon>Paraneoptera</taxon>
        <taxon>Thysanoptera</taxon>
        <taxon>Terebrantia</taxon>
        <taxon>Thripoidea</taxon>
        <taxon>Thripidae</taxon>
        <taxon>Thrips</taxon>
    </lineage>
</organism>
<dbReference type="GO" id="GO:1902636">
    <property type="term" value="C:kinociliary basal body"/>
    <property type="evidence" value="ECO:0007669"/>
    <property type="project" value="TreeGrafter"/>
</dbReference>
<gene>
    <name evidence="2" type="primary">LOC117650523</name>
</gene>
<dbReference type="GO" id="GO:0005737">
    <property type="term" value="C:cytoplasm"/>
    <property type="evidence" value="ECO:0007669"/>
    <property type="project" value="TreeGrafter"/>
</dbReference>
<proteinExistence type="predicted"/>
<dbReference type="AlphaFoldDB" id="A0A6P8ZWX6"/>
<dbReference type="GO" id="GO:0032502">
    <property type="term" value="P:developmental process"/>
    <property type="evidence" value="ECO:0007669"/>
    <property type="project" value="TreeGrafter"/>
</dbReference>
<name>A0A6P8ZWX6_THRPL</name>
<dbReference type="InterPro" id="IPR027409">
    <property type="entry name" value="GroEL-like_apical_dom_sf"/>
</dbReference>
<dbReference type="GO" id="GO:0060271">
    <property type="term" value="P:cilium assembly"/>
    <property type="evidence" value="ECO:0007669"/>
    <property type="project" value="InterPro"/>
</dbReference>
<dbReference type="GO" id="GO:0051131">
    <property type="term" value="P:chaperone-mediated protein complex assembly"/>
    <property type="evidence" value="ECO:0007669"/>
    <property type="project" value="TreeGrafter"/>
</dbReference>
<dbReference type="GO" id="GO:0051082">
    <property type="term" value="F:unfolded protein binding"/>
    <property type="evidence" value="ECO:0007669"/>
    <property type="project" value="InterPro"/>
</dbReference>
<dbReference type="SUPFAM" id="SSF52029">
    <property type="entry name" value="GroEL apical domain-like"/>
    <property type="match status" value="1"/>
</dbReference>
<dbReference type="OrthoDB" id="528704at2759"/>
<dbReference type="Gene3D" id="1.10.560.10">
    <property type="entry name" value="GroEL-like equatorial domain"/>
    <property type="match status" value="1"/>
</dbReference>
<dbReference type="InParanoid" id="A0A6P8ZWX6"/>